<proteinExistence type="predicted"/>
<organism evidence="1 2">
    <name type="scientific">Brassica cretica</name>
    <name type="common">Mustard</name>
    <dbReference type="NCBI Taxonomy" id="69181"/>
    <lineage>
        <taxon>Eukaryota</taxon>
        <taxon>Viridiplantae</taxon>
        <taxon>Streptophyta</taxon>
        <taxon>Embryophyta</taxon>
        <taxon>Tracheophyta</taxon>
        <taxon>Spermatophyta</taxon>
        <taxon>Magnoliopsida</taxon>
        <taxon>eudicotyledons</taxon>
        <taxon>Gunneridae</taxon>
        <taxon>Pentapetalae</taxon>
        <taxon>rosids</taxon>
        <taxon>malvids</taxon>
        <taxon>Brassicales</taxon>
        <taxon>Brassicaceae</taxon>
        <taxon>Brassiceae</taxon>
        <taxon>Brassica</taxon>
    </lineage>
</organism>
<evidence type="ECO:0000313" key="2">
    <source>
        <dbReference type="Proteomes" id="UP000266723"/>
    </source>
</evidence>
<evidence type="ECO:0000313" key="1">
    <source>
        <dbReference type="EMBL" id="KAF3583166.1"/>
    </source>
</evidence>
<dbReference type="EMBL" id="QGKV02000649">
    <property type="protein sequence ID" value="KAF3583166.1"/>
    <property type="molecule type" value="Genomic_DNA"/>
</dbReference>
<sequence>MEAMIQVRRLLGIMRTAEKMMYNIEEAVKEEELMLKFIIKVKKRQPTSKNPLASEVEVVSHRHGTCRWMSVGGRSHNEDKH</sequence>
<name>A0ABQ7E1C4_BRACR</name>
<gene>
    <name evidence="1" type="ORF">DY000_02034154</name>
</gene>
<accession>A0ABQ7E1C4</accession>
<protein>
    <recommendedName>
        <fullName evidence="3">Rx N-terminal domain-containing protein</fullName>
    </recommendedName>
</protein>
<comment type="caution">
    <text evidence="1">The sequence shown here is derived from an EMBL/GenBank/DDBJ whole genome shotgun (WGS) entry which is preliminary data.</text>
</comment>
<dbReference type="Proteomes" id="UP000266723">
    <property type="component" value="Unassembled WGS sequence"/>
</dbReference>
<evidence type="ECO:0008006" key="3">
    <source>
        <dbReference type="Google" id="ProtNLM"/>
    </source>
</evidence>
<reference evidence="1 2" key="1">
    <citation type="journal article" date="2020" name="BMC Genomics">
        <title>Intraspecific diversification of the crop wild relative Brassica cretica Lam. using demographic model selection.</title>
        <authorList>
            <person name="Kioukis A."/>
            <person name="Michalopoulou V.A."/>
            <person name="Briers L."/>
            <person name="Pirintsos S."/>
            <person name="Studholme D.J."/>
            <person name="Pavlidis P."/>
            <person name="Sarris P.F."/>
        </authorList>
    </citation>
    <scope>NUCLEOTIDE SEQUENCE [LARGE SCALE GENOMIC DNA]</scope>
    <source>
        <strain evidence="2">cv. PFS-1207/04</strain>
    </source>
</reference>
<keyword evidence="2" id="KW-1185">Reference proteome</keyword>